<dbReference type="SUPFAM" id="SSF53706">
    <property type="entry name" value="Formate dehydrogenase/DMSO reductase, domains 1-3"/>
    <property type="match status" value="1"/>
</dbReference>
<comment type="caution">
    <text evidence="6">The sequence shown here is derived from an EMBL/GenBank/DDBJ whole genome shotgun (WGS) entry which is preliminary data.</text>
</comment>
<dbReference type="SUPFAM" id="SSF50692">
    <property type="entry name" value="ADC-like"/>
    <property type="match status" value="1"/>
</dbReference>
<evidence type="ECO:0000259" key="5">
    <source>
        <dbReference type="PROSITE" id="PS51669"/>
    </source>
</evidence>
<dbReference type="InterPro" id="IPR006963">
    <property type="entry name" value="Mopterin_OxRdtase_4Fe-4S_dom"/>
</dbReference>
<accession>A0A6B0SZ93</accession>
<dbReference type="OrthoDB" id="23466at2157"/>
<gene>
    <name evidence="6" type="ORF">GRX03_05040</name>
</gene>
<dbReference type="InterPro" id="IPR009010">
    <property type="entry name" value="Asp_de-COase-like_dom_sf"/>
</dbReference>
<dbReference type="Gene3D" id="3.40.50.12440">
    <property type="match status" value="4"/>
</dbReference>
<evidence type="ECO:0000256" key="1">
    <source>
        <dbReference type="ARBA" id="ARBA00022723"/>
    </source>
</evidence>
<dbReference type="EMBL" id="WUUT01000001">
    <property type="protein sequence ID" value="MXR50974.1"/>
    <property type="molecule type" value="Genomic_DNA"/>
</dbReference>
<feature type="domain" description="4Fe-4S Mo/W bis-MGD-type" evidence="5">
    <location>
        <begin position="85"/>
        <end position="154"/>
    </location>
</feature>
<protein>
    <submittedName>
        <fullName evidence="6">Molybdopterin-dependent oxidoreductase</fullName>
    </submittedName>
</protein>
<dbReference type="GO" id="GO:0051536">
    <property type="term" value="F:iron-sulfur cluster binding"/>
    <property type="evidence" value="ECO:0007669"/>
    <property type="project" value="UniProtKB-KW"/>
</dbReference>
<keyword evidence="3" id="KW-0411">Iron-sulfur</keyword>
<dbReference type="InterPro" id="IPR050612">
    <property type="entry name" value="Prok_Mopterin_Oxidored"/>
</dbReference>
<dbReference type="Pfam" id="PF00384">
    <property type="entry name" value="Molybdopterin"/>
    <property type="match status" value="1"/>
</dbReference>
<dbReference type="Proteomes" id="UP000466535">
    <property type="component" value="Unassembled WGS sequence"/>
</dbReference>
<dbReference type="Gene3D" id="2.40.40.20">
    <property type="match status" value="1"/>
</dbReference>
<dbReference type="PANTHER" id="PTHR43742">
    <property type="entry name" value="TRIMETHYLAMINE-N-OXIDE REDUCTASE"/>
    <property type="match status" value="1"/>
</dbReference>
<keyword evidence="2" id="KW-0408">Iron</keyword>
<feature type="region of interest" description="Disordered" evidence="4">
    <location>
        <begin position="825"/>
        <end position="846"/>
    </location>
</feature>
<keyword evidence="7" id="KW-1185">Reference proteome</keyword>
<proteinExistence type="predicted"/>
<dbReference type="GO" id="GO:0016491">
    <property type="term" value="F:oxidoreductase activity"/>
    <property type="evidence" value="ECO:0007669"/>
    <property type="project" value="InterPro"/>
</dbReference>
<sequence>MSDSEGDDGVLPFSRREILGGAASTATSVGLGYLGYRRFSREDEGGGSSSDGGDEGDPLADVRNPLAEHPNRDWESLYRNHYEVDNKFMLTCTPNDTHNCYLQANVKNGEVTRLGPSMNYGEAEDLYGNQVSDRWDPRVCQKGLAMIERFYGERRVKQPMVRKGFKQWVEEGFPRDDDGSMPQEYANRGDDDWVEVDFDTAYDLAARTFAELAEHYSGESGMQSLLEQDYDERVVEETQGAGVRTMKFRGGMPLLGVTKLFGQYRNANSMALLDNHVRDVSEDEALGAVGLDNYSFHTDLPPGHTMVTGQQTVDFDLINADYADHIVLAGLNWICTKMADSHWLTEARLKGSKITGIYTDYNATSTKCDEFINVRPATDGALFLGAAREVIDRELYDEEYVQKHTDLPLLVRVDDKKFLRASDLFENYEHEDLAKTDTVESDEQRPGADVTDLDTQIITEEHRREWGDFVVRNDETGEFEAISRDDVGDDFDVTATLEGSFEVELASGETVEVRPVFDLIKEHLDETWDPESTAEVTGSDPQSVVNLAEDIAANKQETLILTGMGPNHHANSDNKDRAIFLLASLTRNVGYQSGNVGSYSGNYRAALFNGLPQYIQENPFNIELDPESHVDVDRRYDMQSAHFYTNLDKPLKVDGEYFQGDSHMHTPTKSIWVSGSNSILGNAKGAYKIIEKALREGKIEAFFCNEWWWTMTCEYSDIVFPVDSWAENHVHDITASPTNPFVNVMPETELDSRIYNTRNDTQHYKGVAQKLAEITGDSRFEDYWAFIDEDEYRAKPYIQRIIDNSNSVKGYDIEDLLEKAREGTPGMTMTQTYPKHIGNEQTQDDRPWYTKTGRLEFFREEQEFAEAGENLPLHREPMDATPYEPNVLVDNSDSPVIDPDTPEDRGWDSDAVARDTSDRQVRNVVYSPSELTDTTHPLMDVEDGYDYIYMTPKYRHGAHTFANALPNIAVWWGNYGDMDPEDDRKPYIGEGYIEMNPQDARDEGFEDGDYVWVDADPSDRPYPGAEKDDEDHYTRAMMRVRHQPSIPRGVTRSWMNLNQTSHTTYEAQQDDDSEWAKNDRTGYVSLYRQGGHQSMTTTWLRRTWLTDTMPRKDQFGQNLDEGFEADVHAANGAPKESFVKIEKAEDGAADGEGRWRPDDHFSDVLSMRPGYENDAMLRYIDGGYINTRGD</sequence>
<evidence type="ECO:0000313" key="6">
    <source>
        <dbReference type="EMBL" id="MXR50974.1"/>
    </source>
</evidence>
<dbReference type="RefSeq" id="WP_159763055.1">
    <property type="nucleotide sequence ID" value="NZ_WUUT01000001.1"/>
</dbReference>
<evidence type="ECO:0000256" key="3">
    <source>
        <dbReference type="ARBA" id="ARBA00023014"/>
    </source>
</evidence>
<feature type="region of interest" description="Disordered" evidence="4">
    <location>
        <begin position="40"/>
        <end position="66"/>
    </location>
</feature>
<keyword evidence="1" id="KW-0479">Metal-binding</keyword>
<dbReference type="InterPro" id="IPR006656">
    <property type="entry name" value="Mopterin_OxRdtase"/>
</dbReference>
<dbReference type="PANTHER" id="PTHR43742:SF6">
    <property type="entry name" value="OXIDOREDUCTASE YYAE-RELATED"/>
    <property type="match status" value="1"/>
</dbReference>
<organism evidence="6 7">
    <name type="scientific">Halovenus carboxidivorans</name>
    <dbReference type="NCBI Taxonomy" id="2692199"/>
    <lineage>
        <taxon>Archaea</taxon>
        <taxon>Methanobacteriati</taxon>
        <taxon>Methanobacteriota</taxon>
        <taxon>Stenosarchaea group</taxon>
        <taxon>Halobacteria</taxon>
        <taxon>Halobacteriales</taxon>
        <taxon>Haloarculaceae</taxon>
        <taxon>Halovenus</taxon>
    </lineage>
</organism>
<name>A0A6B0SZ93_9EURY</name>
<dbReference type="AlphaFoldDB" id="A0A6B0SZ93"/>
<dbReference type="PROSITE" id="PS51669">
    <property type="entry name" value="4FE4S_MOW_BIS_MGD"/>
    <property type="match status" value="1"/>
</dbReference>
<evidence type="ECO:0000256" key="4">
    <source>
        <dbReference type="SAM" id="MobiDB-lite"/>
    </source>
</evidence>
<reference evidence="6 7" key="1">
    <citation type="submission" date="2019-12" db="EMBL/GenBank/DDBJ databases">
        <title>Isolation and characterization of three novel carbon monoxide-oxidizing members of Halobacteria from salione crusts and soils.</title>
        <authorList>
            <person name="Myers M.R."/>
            <person name="King G.M."/>
        </authorList>
    </citation>
    <scope>NUCLEOTIDE SEQUENCE [LARGE SCALE GENOMIC DNA]</scope>
    <source>
        <strain evidence="6 7">WSH3</strain>
    </source>
</reference>
<dbReference type="GO" id="GO:0046872">
    <property type="term" value="F:metal ion binding"/>
    <property type="evidence" value="ECO:0007669"/>
    <property type="project" value="UniProtKB-KW"/>
</dbReference>
<evidence type="ECO:0000256" key="2">
    <source>
        <dbReference type="ARBA" id="ARBA00023004"/>
    </source>
</evidence>
<evidence type="ECO:0000313" key="7">
    <source>
        <dbReference type="Proteomes" id="UP000466535"/>
    </source>
</evidence>
<feature type="region of interest" description="Disordered" evidence="4">
    <location>
        <begin position="874"/>
        <end position="918"/>
    </location>
</feature>
<feature type="compositionally biased region" description="Basic and acidic residues" evidence="4">
    <location>
        <begin position="902"/>
        <end position="918"/>
    </location>
</feature>